<evidence type="ECO:0000313" key="1">
    <source>
        <dbReference type="EMBL" id="SHO65441.1"/>
    </source>
</evidence>
<reference evidence="1 2" key="1">
    <citation type="submission" date="2016-12" db="EMBL/GenBank/DDBJ databases">
        <authorList>
            <person name="Song W.-J."/>
            <person name="Kurnit D.M."/>
        </authorList>
    </citation>
    <scope>NUCLEOTIDE SEQUENCE [LARGE SCALE GENOMIC DNA]</scope>
    <source>
        <strain evidence="1 2">DSM 19599</strain>
    </source>
</reference>
<protein>
    <submittedName>
        <fullName evidence="1">Uncharacterized protein</fullName>
    </submittedName>
</protein>
<keyword evidence="2" id="KW-1185">Reference proteome</keyword>
<dbReference type="EMBL" id="FRXO01000004">
    <property type="protein sequence ID" value="SHO65441.1"/>
    <property type="molecule type" value="Genomic_DNA"/>
</dbReference>
<organism evidence="1 2">
    <name type="scientific">Pseudoxanthobacter soli DSM 19599</name>
    <dbReference type="NCBI Taxonomy" id="1123029"/>
    <lineage>
        <taxon>Bacteria</taxon>
        <taxon>Pseudomonadati</taxon>
        <taxon>Pseudomonadota</taxon>
        <taxon>Alphaproteobacteria</taxon>
        <taxon>Hyphomicrobiales</taxon>
        <taxon>Segnochrobactraceae</taxon>
        <taxon>Pseudoxanthobacter</taxon>
    </lineage>
</organism>
<evidence type="ECO:0000313" key="2">
    <source>
        <dbReference type="Proteomes" id="UP000186406"/>
    </source>
</evidence>
<proteinExistence type="predicted"/>
<name>A0A1M7ZKP0_9HYPH</name>
<sequence>MSRLGSSFRRAVDVVQEAIGVFDAAVASAQAVRVHTKPDARTLRVLGIMPERFPDRF</sequence>
<dbReference type="AlphaFoldDB" id="A0A1M7ZKP0"/>
<dbReference type="Proteomes" id="UP000186406">
    <property type="component" value="Unassembled WGS sequence"/>
</dbReference>
<accession>A0A1M7ZKP0</accession>
<gene>
    <name evidence="1" type="ORF">SAMN02745172_02086</name>
</gene>
<dbReference type="STRING" id="1123029.SAMN02745172_02086"/>